<protein>
    <recommendedName>
        <fullName evidence="6">Sulfhydryl oxidase</fullName>
        <ecNumber evidence="6">1.8.3.2</ecNumber>
    </recommendedName>
</protein>
<dbReference type="PANTHER" id="PTHR12645:SF0">
    <property type="entry name" value="FAD-LINKED SULFHYDRYL OXIDASE ALR"/>
    <property type="match status" value="1"/>
</dbReference>
<feature type="compositionally biased region" description="Gly residues" evidence="7">
    <location>
        <begin position="1"/>
        <end position="14"/>
    </location>
</feature>
<keyword evidence="3 6" id="KW-0274">FAD</keyword>
<organism evidence="9">
    <name type="scientific">Pyrodinium bahamense</name>
    <dbReference type="NCBI Taxonomy" id="73915"/>
    <lineage>
        <taxon>Eukaryota</taxon>
        <taxon>Sar</taxon>
        <taxon>Alveolata</taxon>
        <taxon>Dinophyceae</taxon>
        <taxon>Gonyaulacales</taxon>
        <taxon>Pyrocystaceae</taxon>
        <taxon>Pyrodinium</taxon>
    </lineage>
</organism>
<keyword evidence="5" id="KW-1015">Disulfide bond</keyword>
<dbReference type="EC" id="1.8.3.2" evidence="6"/>
<dbReference type="PROSITE" id="PS51324">
    <property type="entry name" value="ERV_ALR"/>
    <property type="match status" value="1"/>
</dbReference>
<keyword evidence="4 6" id="KW-0560">Oxidoreductase</keyword>
<evidence type="ECO:0000259" key="8">
    <source>
        <dbReference type="PROSITE" id="PS51324"/>
    </source>
</evidence>
<evidence type="ECO:0000256" key="7">
    <source>
        <dbReference type="SAM" id="MobiDB-lite"/>
    </source>
</evidence>
<proteinExistence type="predicted"/>
<evidence type="ECO:0000256" key="1">
    <source>
        <dbReference type="ARBA" id="ARBA00001974"/>
    </source>
</evidence>
<gene>
    <name evidence="9" type="ORF">PBAH0796_LOCUS16266</name>
</gene>
<evidence type="ECO:0000256" key="3">
    <source>
        <dbReference type="ARBA" id="ARBA00022827"/>
    </source>
</evidence>
<dbReference type="Gene3D" id="1.20.120.310">
    <property type="entry name" value="ERV/ALR sulfhydryl oxidase domain"/>
    <property type="match status" value="1"/>
</dbReference>
<comment type="catalytic activity">
    <reaction evidence="6">
        <text>2 R'C(R)SH + O2 = R'C(R)S-S(R)CR' + H2O2</text>
        <dbReference type="Rhea" id="RHEA:17357"/>
        <dbReference type="ChEBI" id="CHEBI:15379"/>
        <dbReference type="ChEBI" id="CHEBI:16240"/>
        <dbReference type="ChEBI" id="CHEBI:16520"/>
        <dbReference type="ChEBI" id="CHEBI:17412"/>
        <dbReference type="EC" id="1.8.3.2"/>
    </reaction>
</comment>
<feature type="region of interest" description="Disordered" evidence="7">
    <location>
        <begin position="1"/>
        <end position="23"/>
    </location>
</feature>
<accession>A0A7S0AI23</accession>
<dbReference type="PANTHER" id="PTHR12645">
    <property type="entry name" value="ALR/ERV"/>
    <property type="match status" value="1"/>
</dbReference>
<evidence type="ECO:0000256" key="2">
    <source>
        <dbReference type="ARBA" id="ARBA00022630"/>
    </source>
</evidence>
<dbReference type="EMBL" id="HBEG01026832">
    <property type="protein sequence ID" value="CAD8363227.1"/>
    <property type="molecule type" value="Transcribed_RNA"/>
</dbReference>
<dbReference type="GO" id="GO:0050660">
    <property type="term" value="F:flavin adenine dinucleotide binding"/>
    <property type="evidence" value="ECO:0007669"/>
    <property type="project" value="TreeGrafter"/>
</dbReference>
<dbReference type="Pfam" id="PF04777">
    <property type="entry name" value="Evr1_Alr"/>
    <property type="match status" value="1"/>
</dbReference>
<dbReference type="GO" id="GO:0005739">
    <property type="term" value="C:mitochondrion"/>
    <property type="evidence" value="ECO:0007669"/>
    <property type="project" value="TreeGrafter"/>
</dbReference>
<dbReference type="InterPro" id="IPR036774">
    <property type="entry name" value="ERV/ALR_sulphydryl_oxid_sf"/>
</dbReference>
<dbReference type="InterPro" id="IPR017905">
    <property type="entry name" value="ERV/ALR_sulphydryl_oxidase"/>
</dbReference>
<dbReference type="SUPFAM" id="SSF69000">
    <property type="entry name" value="FAD-dependent thiol oxidase"/>
    <property type="match status" value="1"/>
</dbReference>
<evidence type="ECO:0000256" key="5">
    <source>
        <dbReference type="ARBA" id="ARBA00023157"/>
    </source>
</evidence>
<dbReference type="InterPro" id="IPR039799">
    <property type="entry name" value="ALR/ERV"/>
</dbReference>
<name>A0A7S0AI23_9DINO</name>
<evidence type="ECO:0000256" key="4">
    <source>
        <dbReference type="ARBA" id="ARBA00023002"/>
    </source>
</evidence>
<keyword evidence="2 6" id="KW-0285">Flavoprotein</keyword>
<reference evidence="9" key="1">
    <citation type="submission" date="2021-01" db="EMBL/GenBank/DDBJ databases">
        <authorList>
            <person name="Corre E."/>
            <person name="Pelletier E."/>
            <person name="Niang G."/>
            <person name="Scheremetjew M."/>
            <person name="Finn R."/>
            <person name="Kale V."/>
            <person name="Holt S."/>
            <person name="Cochrane G."/>
            <person name="Meng A."/>
            <person name="Brown T."/>
            <person name="Cohen L."/>
        </authorList>
    </citation>
    <scope>NUCLEOTIDE SEQUENCE</scope>
    <source>
        <strain evidence="9">Pbaha01</strain>
    </source>
</reference>
<comment type="cofactor">
    <cofactor evidence="1 6">
        <name>FAD</name>
        <dbReference type="ChEBI" id="CHEBI:57692"/>
    </cofactor>
</comment>
<evidence type="ECO:0000313" key="9">
    <source>
        <dbReference type="EMBL" id="CAD8363227.1"/>
    </source>
</evidence>
<sequence length="130" mass="14513">MGAGGLLRWGSGHGDGARPRPPDRVDIGRAAWRYVHSMAAHYPKQPTACDKEDALLWLRAFVQLYPCGLCSREFVEVCSDLPPRLGSRGEYAMWWCEAHNRVRDDLSQPLYRCEMPKLLASGRAGGVIEA</sequence>
<feature type="domain" description="ERV/ALR sulfhydryl oxidase" evidence="8">
    <location>
        <begin position="20"/>
        <end position="124"/>
    </location>
</feature>
<evidence type="ECO:0000256" key="6">
    <source>
        <dbReference type="RuleBase" id="RU371123"/>
    </source>
</evidence>
<dbReference type="AlphaFoldDB" id="A0A7S0AI23"/>
<dbReference type="GO" id="GO:0016971">
    <property type="term" value="F:flavin-dependent sulfhydryl oxidase activity"/>
    <property type="evidence" value="ECO:0007669"/>
    <property type="project" value="InterPro"/>
</dbReference>